<dbReference type="InterPro" id="IPR036939">
    <property type="entry name" value="Cu2_ascorb_mOase_N_sf"/>
</dbReference>
<dbReference type="Gene3D" id="2.60.40.1210">
    <property type="entry name" value="Cellobiose dehydrogenase, cytochrome domain"/>
    <property type="match status" value="1"/>
</dbReference>
<dbReference type="FunFam" id="2.60.120.310:FF:000009">
    <property type="entry name" value="Monooxygenase, DBH-like 1, like"/>
    <property type="match status" value="1"/>
</dbReference>
<dbReference type="Proteomes" id="UP000283210">
    <property type="component" value="Chromosome 24"/>
</dbReference>
<dbReference type="InterPro" id="IPR028460">
    <property type="entry name" value="Tbh/DBH"/>
</dbReference>
<evidence type="ECO:0000259" key="12">
    <source>
        <dbReference type="PROSITE" id="PS50836"/>
    </source>
</evidence>
<organism evidence="13 14">
    <name type="scientific">Oryzias javanicus</name>
    <name type="common">Javanese ricefish</name>
    <name type="synonym">Aplocheilus javanicus</name>
    <dbReference type="NCBI Taxonomy" id="123683"/>
    <lineage>
        <taxon>Eukaryota</taxon>
        <taxon>Metazoa</taxon>
        <taxon>Chordata</taxon>
        <taxon>Craniata</taxon>
        <taxon>Vertebrata</taxon>
        <taxon>Euteleostomi</taxon>
        <taxon>Actinopterygii</taxon>
        <taxon>Neopterygii</taxon>
        <taxon>Teleostei</taxon>
        <taxon>Neoteleostei</taxon>
        <taxon>Acanthomorphata</taxon>
        <taxon>Ovalentaria</taxon>
        <taxon>Atherinomorphae</taxon>
        <taxon>Beloniformes</taxon>
        <taxon>Adrianichthyidae</taxon>
        <taxon>Oryziinae</taxon>
        <taxon>Oryzias</taxon>
    </lineage>
</organism>
<comment type="similarity">
    <text evidence="3">Belongs to the copper type II ascorbate-dependent monooxygenase family.</text>
</comment>
<gene>
    <name evidence="13" type="ORF">OJAV_G00230240</name>
</gene>
<dbReference type="EMBL" id="CM012460">
    <property type="protein sequence ID" value="RVE55850.1"/>
    <property type="molecule type" value="Genomic_DNA"/>
</dbReference>
<dbReference type="Gene3D" id="2.60.120.310">
    <property type="entry name" value="Copper type II, ascorbate-dependent monooxygenase, N-terminal domain"/>
    <property type="match status" value="1"/>
</dbReference>
<evidence type="ECO:0000256" key="2">
    <source>
        <dbReference type="ARBA" id="ARBA00004479"/>
    </source>
</evidence>
<dbReference type="PANTHER" id="PTHR10157:SF41">
    <property type="entry name" value="DBH-LIKE MONOOXYGENASE PROTEIN 2 HOMOLOG"/>
    <property type="match status" value="1"/>
</dbReference>
<evidence type="ECO:0000256" key="9">
    <source>
        <dbReference type="ARBA" id="ARBA00023157"/>
    </source>
</evidence>
<name>A0A437BZU3_ORYJA</name>
<evidence type="ECO:0000256" key="5">
    <source>
        <dbReference type="ARBA" id="ARBA00023002"/>
    </source>
</evidence>
<dbReference type="GO" id="GO:0004500">
    <property type="term" value="F:dopamine beta-monooxygenase activity"/>
    <property type="evidence" value="ECO:0007669"/>
    <property type="project" value="InterPro"/>
</dbReference>
<feature type="signal peptide" evidence="11">
    <location>
        <begin position="1"/>
        <end position="21"/>
    </location>
</feature>
<dbReference type="Pfam" id="PF03351">
    <property type="entry name" value="DOMON"/>
    <property type="match status" value="1"/>
</dbReference>
<dbReference type="GO" id="GO:0042420">
    <property type="term" value="P:dopamine catabolic process"/>
    <property type="evidence" value="ECO:0007669"/>
    <property type="project" value="TreeGrafter"/>
</dbReference>
<evidence type="ECO:0000256" key="7">
    <source>
        <dbReference type="ARBA" id="ARBA00023033"/>
    </source>
</evidence>
<evidence type="ECO:0000256" key="10">
    <source>
        <dbReference type="ARBA" id="ARBA00023180"/>
    </source>
</evidence>
<evidence type="ECO:0000256" key="8">
    <source>
        <dbReference type="ARBA" id="ARBA00023136"/>
    </source>
</evidence>
<dbReference type="InterPro" id="IPR000945">
    <property type="entry name" value="DBH-like"/>
</dbReference>
<dbReference type="FunFam" id="2.60.120.230:FF:000001">
    <property type="entry name" value="Monooxygenase, DBH-like 1"/>
    <property type="match status" value="1"/>
</dbReference>
<dbReference type="InterPro" id="IPR008977">
    <property type="entry name" value="PHM/PNGase_F_dom_sf"/>
</dbReference>
<dbReference type="InterPro" id="IPR005018">
    <property type="entry name" value="DOMON_domain"/>
</dbReference>
<dbReference type="PRINTS" id="PR00767">
    <property type="entry name" value="DBMONOXGNASE"/>
</dbReference>
<dbReference type="OrthoDB" id="10003276at2759"/>
<dbReference type="PROSITE" id="PS50836">
    <property type="entry name" value="DOMON"/>
    <property type="match status" value="1"/>
</dbReference>
<dbReference type="GO" id="GO:0005507">
    <property type="term" value="F:copper ion binding"/>
    <property type="evidence" value="ECO:0007669"/>
    <property type="project" value="InterPro"/>
</dbReference>
<dbReference type="Pfam" id="PF01082">
    <property type="entry name" value="Cu2_monooxygen"/>
    <property type="match status" value="1"/>
</dbReference>
<dbReference type="PANTHER" id="PTHR10157">
    <property type="entry name" value="DOPAMINE BETA HYDROXYLASE RELATED"/>
    <property type="match status" value="1"/>
</dbReference>
<keyword evidence="7" id="KW-0503">Monooxygenase</keyword>
<dbReference type="GO" id="GO:0005615">
    <property type="term" value="C:extracellular space"/>
    <property type="evidence" value="ECO:0007669"/>
    <property type="project" value="TreeGrafter"/>
</dbReference>
<dbReference type="Gene3D" id="2.60.120.230">
    <property type="match status" value="1"/>
</dbReference>
<feature type="domain" description="DOMON" evidence="12">
    <location>
        <begin position="36"/>
        <end position="151"/>
    </location>
</feature>
<evidence type="ECO:0000256" key="1">
    <source>
        <dbReference type="ARBA" id="ARBA00001973"/>
    </source>
</evidence>
<feature type="chain" id="PRO_5019229086" description="DOMON domain-containing protein" evidence="11">
    <location>
        <begin position="22"/>
        <end position="563"/>
    </location>
</feature>
<dbReference type="GO" id="GO:0042421">
    <property type="term" value="P:norepinephrine biosynthetic process"/>
    <property type="evidence" value="ECO:0007669"/>
    <property type="project" value="TreeGrafter"/>
</dbReference>
<dbReference type="GO" id="GO:0006589">
    <property type="term" value="P:octopamine biosynthetic process"/>
    <property type="evidence" value="ECO:0007669"/>
    <property type="project" value="TreeGrafter"/>
</dbReference>
<evidence type="ECO:0000256" key="6">
    <source>
        <dbReference type="ARBA" id="ARBA00023008"/>
    </source>
</evidence>
<comment type="subcellular location">
    <subcellularLocation>
        <location evidence="2">Membrane</location>
        <topology evidence="2">Single-pass type I membrane protein</topology>
    </subcellularLocation>
</comment>
<evidence type="ECO:0000313" key="13">
    <source>
        <dbReference type="EMBL" id="RVE55850.1"/>
    </source>
</evidence>
<evidence type="ECO:0000256" key="11">
    <source>
        <dbReference type="SAM" id="SignalP"/>
    </source>
</evidence>
<comment type="cofactor">
    <cofactor evidence="1">
        <name>Cu(2+)</name>
        <dbReference type="ChEBI" id="CHEBI:29036"/>
    </cofactor>
</comment>
<keyword evidence="5" id="KW-0560">Oxidoreductase</keyword>
<dbReference type="AlphaFoldDB" id="A0A437BZU3"/>
<accession>A0A437BZU3</accession>
<dbReference type="InterPro" id="IPR014784">
    <property type="entry name" value="Cu2_ascorb_mOase-like_C"/>
</dbReference>
<dbReference type="InterPro" id="IPR045266">
    <property type="entry name" value="DOH_DOMON"/>
</dbReference>
<dbReference type="InterPro" id="IPR024548">
    <property type="entry name" value="Cu2_monoox_C"/>
</dbReference>
<keyword evidence="14" id="KW-1185">Reference proteome</keyword>
<reference evidence="13 14" key="2">
    <citation type="submission" date="2019-01" db="EMBL/GenBank/DDBJ databases">
        <title>A chromosome length genome reference of the Java medaka (oryzias javanicus).</title>
        <authorList>
            <person name="Herpin A."/>
            <person name="Takehana Y."/>
            <person name="Naruse K."/>
            <person name="Ansai S."/>
            <person name="Kawaguchi M."/>
        </authorList>
    </citation>
    <scope>NUCLEOTIDE SEQUENCE [LARGE SCALE GENOMIC DNA]</scope>
    <source>
        <strain evidence="13">RS831</strain>
        <tissue evidence="13">Whole body</tissue>
    </source>
</reference>
<dbReference type="SUPFAM" id="SSF49742">
    <property type="entry name" value="PHM/PNGase F"/>
    <property type="match status" value="2"/>
</dbReference>
<keyword evidence="6" id="KW-0186">Copper</keyword>
<evidence type="ECO:0000256" key="3">
    <source>
        <dbReference type="ARBA" id="ARBA00010676"/>
    </source>
</evidence>
<dbReference type="CDD" id="cd09631">
    <property type="entry name" value="DOMON_DOH"/>
    <property type="match status" value="1"/>
</dbReference>
<dbReference type="SUPFAM" id="SSF49344">
    <property type="entry name" value="CBD9-like"/>
    <property type="match status" value="1"/>
</dbReference>
<dbReference type="Pfam" id="PF03712">
    <property type="entry name" value="Cu2_monoox_C"/>
    <property type="match status" value="1"/>
</dbReference>
<dbReference type="InterPro" id="IPR000323">
    <property type="entry name" value="Cu2_ascorb_mOase_N"/>
</dbReference>
<dbReference type="GO" id="GO:0030667">
    <property type="term" value="C:secretory granule membrane"/>
    <property type="evidence" value="ECO:0007669"/>
    <property type="project" value="TreeGrafter"/>
</dbReference>
<evidence type="ECO:0000313" key="14">
    <source>
        <dbReference type="Proteomes" id="UP000283210"/>
    </source>
</evidence>
<dbReference type="FunFam" id="2.60.40.1210:FF:000001">
    <property type="entry name" value="Monooxygenase, DBH-like 1, like"/>
    <property type="match status" value="1"/>
</dbReference>
<reference evidence="13 14" key="1">
    <citation type="submission" date="2018-11" db="EMBL/GenBank/DDBJ databases">
        <authorList>
            <person name="Lopez-Roques C."/>
            <person name="Donnadieu C."/>
            <person name="Bouchez O."/>
            <person name="Klopp C."/>
            <person name="Cabau C."/>
            <person name="Zahm M."/>
        </authorList>
    </citation>
    <scope>NUCLEOTIDE SEQUENCE [LARGE SCALE GENOMIC DNA]</scope>
    <source>
        <strain evidence="13">RS831</strain>
        <tissue evidence="13">Whole body</tissue>
    </source>
</reference>
<keyword evidence="4 11" id="KW-0732">Signal</keyword>
<dbReference type="SMART" id="SM00664">
    <property type="entry name" value="DoH"/>
    <property type="match status" value="1"/>
</dbReference>
<keyword evidence="10" id="KW-0325">Glycoprotein</keyword>
<evidence type="ECO:0000256" key="4">
    <source>
        <dbReference type="ARBA" id="ARBA00022729"/>
    </source>
</evidence>
<keyword evidence="9" id="KW-1015">Disulfide bond</keyword>
<sequence>MFTLLLFLFSVLFAWTGGTSAADDGMPFMEYLDPNRLVCLKWGFDNVQGEITFQLAVNSTGWVGFGFSPSGEMYGADIVIGGVGPNGNYFNDYHAIGEFMPLLDKEQSYTLLSMVENDGQTIMTFQRAIQSCDNEDYHITAKPIKLIYAYGTSDEIKYHGPRRGTKEVNLLNYMPRTSNSSAKYLSAKVTNVTVPSNKTYYHCKVMKISDLSTKHHIYQIEPDIEHPDVVHHMLLYHCPPGVTEPYDNPCYMGDKGDMCFGVVAAWGAGGGVYELPEDAGIPVGGADNNILYRLEIHYNNPQQKAGIVDSSGLRLYYTDQLRQHDVGILNTGMLPILPVQYTIPPNASDFHSYGLCNTSYFSQFVSPVPNLQVFAVLLHTHLAGRKIRVGHFRNGNQIDFLGLEENYNFEMQQTVNLGSIKTVMQGDEIIVECTYDTKDRTRPTKIGLSTYDEMCLAFLYYYPAISITSCLSQPNTTLLSTTYNQSPDPKEHADYEEMLKTLPQVQFISDAKRRPSVHINGFIREMMASPTVECQHENPAKSLCTSCIANMGGVILSLLWMVV</sequence>
<keyword evidence="8" id="KW-0472">Membrane</keyword>
<protein>
    <recommendedName>
        <fullName evidence="12">DOMON domain-containing protein</fullName>
    </recommendedName>
</protein>
<proteinExistence type="inferred from homology"/>